<sequence>MSSTQHVISPFLRVPPEIRDQIYRNLLLACHSPELEGEPQGWGRNKPPAVFLSRRYLSKATGIHTSILATNKQIASEAARILYTSNVVRFEGSEFMSAWLDTIDPENVEAVRHAEIFGSLAQLDLKALEDVLERCTGLRRFRIESHMMICEPPREPYVCQFLESVKWVLKDHATLRIIASRFPGGYEHEPRRKEPHPAYWYAISTTFLADMGDAFPRDGLSFDVQEAIKQYSVSTLDNPVDSPSP</sequence>
<proteinExistence type="predicted"/>
<keyword evidence="2" id="KW-1185">Reference proteome</keyword>
<comment type="caution">
    <text evidence="1">The sequence shown here is derived from an EMBL/GenBank/DDBJ whole genome shotgun (WGS) entry which is preliminary data.</text>
</comment>
<protein>
    <submittedName>
        <fullName evidence="1">Uncharacterized protein</fullName>
    </submittedName>
</protein>
<dbReference type="InterPro" id="IPR038883">
    <property type="entry name" value="AN11006-like"/>
</dbReference>
<gene>
    <name evidence="1" type="ORF">HETSPECPRED_000003</name>
</gene>
<dbReference type="PANTHER" id="PTHR42085:SF2">
    <property type="entry name" value="F-BOX DOMAIN-CONTAINING PROTEIN"/>
    <property type="match status" value="1"/>
</dbReference>
<name>A0A8H3EGV9_9LECA</name>
<evidence type="ECO:0000313" key="2">
    <source>
        <dbReference type="Proteomes" id="UP000664521"/>
    </source>
</evidence>
<organism evidence="1 2">
    <name type="scientific">Heterodermia speciosa</name>
    <dbReference type="NCBI Taxonomy" id="116794"/>
    <lineage>
        <taxon>Eukaryota</taxon>
        <taxon>Fungi</taxon>
        <taxon>Dikarya</taxon>
        <taxon>Ascomycota</taxon>
        <taxon>Pezizomycotina</taxon>
        <taxon>Lecanoromycetes</taxon>
        <taxon>OSLEUM clade</taxon>
        <taxon>Lecanoromycetidae</taxon>
        <taxon>Caliciales</taxon>
        <taxon>Physciaceae</taxon>
        <taxon>Heterodermia</taxon>
    </lineage>
</organism>
<dbReference type="AlphaFoldDB" id="A0A8H3EGV9"/>
<accession>A0A8H3EGV9</accession>
<dbReference type="PANTHER" id="PTHR42085">
    <property type="entry name" value="F-BOX DOMAIN-CONTAINING PROTEIN"/>
    <property type="match status" value="1"/>
</dbReference>
<evidence type="ECO:0000313" key="1">
    <source>
        <dbReference type="EMBL" id="CAF9902781.1"/>
    </source>
</evidence>
<dbReference type="Proteomes" id="UP000664521">
    <property type="component" value="Unassembled WGS sequence"/>
</dbReference>
<dbReference type="EMBL" id="CAJPDS010000001">
    <property type="protein sequence ID" value="CAF9902781.1"/>
    <property type="molecule type" value="Genomic_DNA"/>
</dbReference>
<dbReference type="OrthoDB" id="62952at2759"/>
<reference evidence="1" key="1">
    <citation type="submission" date="2021-03" db="EMBL/GenBank/DDBJ databases">
        <authorList>
            <person name="Tagirdzhanova G."/>
        </authorList>
    </citation>
    <scope>NUCLEOTIDE SEQUENCE</scope>
</reference>